<keyword evidence="5" id="KW-1185">Reference proteome</keyword>
<dbReference type="InterPro" id="IPR051625">
    <property type="entry name" value="Signaling_Regulatory_Domain"/>
</dbReference>
<dbReference type="PANTHER" id="PTHR22872:SF2">
    <property type="entry name" value="INHIBITOR OF BRUTON TYROSINE KINASE"/>
    <property type="match status" value="1"/>
</dbReference>
<evidence type="ECO:0000256" key="3">
    <source>
        <dbReference type="PROSITE-ProRule" id="PRU00235"/>
    </source>
</evidence>
<dbReference type="Gene3D" id="2.130.10.30">
    <property type="entry name" value="Regulator of chromosome condensation 1/beta-lactamase-inhibitor protein II"/>
    <property type="match status" value="1"/>
</dbReference>
<dbReference type="VEuPathDB" id="VectorBase:AMAM001227"/>
<dbReference type="InterPro" id="IPR002110">
    <property type="entry name" value="Ankyrin_rpt"/>
</dbReference>
<dbReference type="Gene3D" id="1.25.40.20">
    <property type="entry name" value="Ankyrin repeat-containing domain"/>
    <property type="match status" value="1"/>
</dbReference>
<name>A0A182S7H4_9DIPT</name>
<dbReference type="InterPro" id="IPR000408">
    <property type="entry name" value="Reg_chr_condens"/>
</dbReference>
<dbReference type="PROSITE" id="PS50297">
    <property type="entry name" value="ANK_REP_REGION"/>
    <property type="match status" value="2"/>
</dbReference>
<protein>
    <submittedName>
        <fullName evidence="4">ANK_REP_REGION domain-containing protein</fullName>
    </submittedName>
</protein>
<dbReference type="PANTHER" id="PTHR22872">
    <property type="entry name" value="BTK-BINDING PROTEIN-RELATED"/>
    <property type="match status" value="1"/>
</dbReference>
<keyword evidence="2" id="KW-0040">ANK repeat</keyword>
<proteinExistence type="predicted"/>
<dbReference type="Pfam" id="PF12796">
    <property type="entry name" value="Ank_2"/>
    <property type="match status" value="1"/>
</dbReference>
<feature type="repeat" description="ANK" evidence="2">
    <location>
        <begin position="56"/>
        <end position="88"/>
    </location>
</feature>
<feature type="repeat" description="ANK" evidence="2">
    <location>
        <begin position="90"/>
        <end position="122"/>
    </location>
</feature>
<dbReference type="Pfam" id="PF00415">
    <property type="entry name" value="RCC1"/>
    <property type="match status" value="2"/>
</dbReference>
<feature type="repeat" description="RCC1" evidence="3">
    <location>
        <begin position="150"/>
        <end position="203"/>
    </location>
</feature>
<dbReference type="InterPro" id="IPR009091">
    <property type="entry name" value="RCC1/BLIP-II"/>
</dbReference>
<evidence type="ECO:0000256" key="1">
    <source>
        <dbReference type="ARBA" id="ARBA00022737"/>
    </source>
</evidence>
<dbReference type="SUPFAM" id="SSF48403">
    <property type="entry name" value="Ankyrin repeat"/>
    <property type="match status" value="1"/>
</dbReference>
<evidence type="ECO:0000313" key="4">
    <source>
        <dbReference type="EnsemblMetazoa" id="AMAM001227-PA"/>
    </source>
</evidence>
<feature type="repeat" description="RCC1" evidence="3">
    <location>
        <begin position="205"/>
        <end position="258"/>
    </location>
</feature>
<sequence>MFTISDYDYECTKKCRLVSHGNAITAALTKRAVSDEWLAAYIAKTCRNFAHVLDEHGRSALHMAASVGRSAIVEWLVNQGASLTQKDFESGHTALHRAMYYGNIRAAVLLVKHGAALDAPDEDFVNPIQLCNNVSEQIESRNDERVALGPELMIWGQNKNYNLGIGNAQDKNSPESMEFFRKTRTTIRKLEISSYHSVFLTHRMGELYVAGHGVGGRLGLGMEDTIAYPMKVPLTLKDDERITDVAAAKYHTLVLTDSNHIYSCGENKHCQLGLKPPPPNLLAFKEITGHCHLAGKTVNRVIAKDYHSIAVLDTEFYVWGLNGGQFGLKRDSRNDMIVLPKPISL</sequence>
<evidence type="ECO:0000313" key="5">
    <source>
        <dbReference type="Proteomes" id="UP000075901"/>
    </source>
</evidence>
<dbReference type="AlphaFoldDB" id="A0A182S7H4"/>
<dbReference type="SUPFAM" id="SSF50985">
    <property type="entry name" value="RCC1/BLIP-II"/>
    <property type="match status" value="1"/>
</dbReference>
<dbReference type="PROSITE" id="PS50088">
    <property type="entry name" value="ANK_REPEAT"/>
    <property type="match status" value="2"/>
</dbReference>
<reference evidence="5" key="1">
    <citation type="submission" date="2013-09" db="EMBL/GenBank/DDBJ databases">
        <title>The Genome Sequence of Anopheles maculatus species B.</title>
        <authorList>
            <consortium name="The Broad Institute Genomics Platform"/>
            <person name="Neafsey D.E."/>
            <person name="Besansky N."/>
            <person name="Howell P."/>
            <person name="Walton C."/>
            <person name="Young S.K."/>
            <person name="Zeng Q."/>
            <person name="Gargeya S."/>
            <person name="Fitzgerald M."/>
            <person name="Haas B."/>
            <person name="Abouelleil A."/>
            <person name="Allen A.W."/>
            <person name="Alvarado L."/>
            <person name="Arachchi H.M."/>
            <person name="Berlin A.M."/>
            <person name="Chapman S.B."/>
            <person name="Gainer-Dewar J."/>
            <person name="Goldberg J."/>
            <person name="Griggs A."/>
            <person name="Gujja S."/>
            <person name="Hansen M."/>
            <person name="Howarth C."/>
            <person name="Imamovic A."/>
            <person name="Ireland A."/>
            <person name="Larimer J."/>
            <person name="McCowan C."/>
            <person name="Murphy C."/>
            <person name="Pearson M."/>
            <person name="Poon T.W."/>
            <person name="Priest M."/>
            <person name="Roberts A."/>
            <person name="Saif S."/>
            <person name="Shea T."/>
            <person name="Sisk P."/>
            <person name="Sykes S."/>
            <person name="Wortman J."/>
            <person name="Nusbaum C."/>
            <person name="Birren B."/>
        </authorList>
    </citation>
    <scope>NUCLEOTIDE SEQUENCE [LARGE SCALE GENOMIC DNA]</scope>
    <source>
        <strain evidence="5">maculatus3</strain>
    </source>
</reference>
<dbReference type="PROSITE" id="PS50012">
    <property type="entry name" value="RCC1_3"/>
    <property type="match status" value="2"/>
</dbReference>
<evidence type="ECO:0000256" key="2">
    <source>
        <dbReference type="PROSITE-ProRule" id="PRU00023"/>
    </source>
</evidence>
<dbReference type="EnsemblMetazoa" id="AMAM001227-RA">
    <property type="protein sequence ID" value="AMAM001227-PA"/>
    <property type="gene ID" value="AMAM001227"/>
</dbReference>
<dbReference type="Proteomes" id="UP000075901">
    <property type="component" value="Unassembled WGS sequence"/>
</dbReference>
<dbReference type="InterPro" id="IPR036770">
    <property type="entry name" value="Ankyrin_rpt-contain_sf"/>
</dbReference>
<organism evidence="4 5">
    <name type="scientific">Anopheles maculatus</name>
    <dbReference type="NCBI Taxonomy" id="74869"/>
    <lineage>
        <taxon>Eukaryota</taxon>
        <taxon>Metazoa</taxon>
        <taxon>Ecdysozoa</taxon>
        <taxon>Arthropoda</taxon>
        <taxon>Hexapoda</taxon>
        <taxon>Insecta</taxon>
        <taxon>Pterygota</taxon>
        <taxon>Neoptera</taxon>
        <taxon>Endopterygota</taxon>
        <taxon>Diptera</taxon>
        <taxon>Nematocera</taxon>
        <taxon>Culicoidea</taxon>
        <taxon>Culicidae</taxon>
        <taxon>Anophelinae</taxon>
        <taxon>Anopheles</taxon>
        <taxon>Anopheles maculatus group</taxon>
    </lineage>
</organism>
<accession>A0A182S7H4</accession>
<keyword evidence="1" id="KW-0677">Repeat</keyword>
<dbReference type="SMART" id="SM00248">
    <property type="entry name" value="ANK"/>
    <property type="match status" value="2"/>
</dbReference>
<reference evidence="4" key="2">
    <citation type="submission" date="2020-05" db="UniProtKB">
        <authorList>
            <consortium name="EnsemblMetazoa"/>
        </authorList>
    </citation>
    <scope>IDENTIFICATION</scope>
    <source>
        <strain evidence="4">maculatus3</strain>
    </source>
</reference>